<protein>
    <submittedName>
        <fullName evidence="3">Dynein heavy chain 5, axonemal</fullName>
    </submittedName>
</protein>
<organism evidence="2 3">
    <name type="scientific">Austrofundulus limnaeus</name>
    <name type="common">Annual killifish</name>
    <dbReference type="NCBI Taxonomy" id="52670"/>
    <lineage>
        <taxon>Eukaryota</taxon>
        <taxon>Metazoa</taxon>
        <taxon>Chordata</taxon>
        <taxon>Craniata</taxon>
        <taxon>Vertebrata</taxon>
        <taxon>Euteleostomi</taxon>
        <taxon>Actinopterygii</taxon>
        <taxon>Neopterygii</taxon>
        <taxon>Teleostei</taxon>
        <taxon>Neoteleostei</taxon>
        <taxon>Acanthomorphata</taxon>
        <taxon>Ovalentaria</taxon>
        <taxon>Atherinomorphae</taxon>
        <taxon>Cyprinodontiformes</taxon>
        <taxon>Rivulidae</taxon>
        <taxon>Austrofundulus</taxon>
    </lineage>
</organism>
<accession>A0A2I4D9B6</accession>
<feature type="non-terminal residue" evidence="3">
    <location>
        <position position="254"/>
    </location>
</feature>
<dbReference type="AlphaFoldDB" id="A0A2I4D9B6"/>
<dbReference type="Gene3D" id="3.40.50.300">
    <property type="entry name" value="P-loop containing nucleotide triphosphate hydrolases"/>
    <property type="match status" value="1"/>
</dbReference>
<dbReference type="PANTHER" id="PTHR22878:SF63">
    <property type="entry name" value="DYNEIN AXONEMAL HEAVY CHAIN 10"/>
    <property type="match status" value="1"/>
</dbReference>
<dbReference type="OrthoDB" id="447173at2759"/>
<evidence type="ECO:0000313" key="3">
    <source>
        <dbReference type="RefSeq" id="XP_013888833.1"/>
    </source>
</evidence>
<evidence type="ECO:0000259" key="1">
    <source>
        <dbReference type="Pfam" id="PF12781"/>
    </source>
</evidence>
<proteinExistence type="predicted"/>
<dbReference type="PANTHER" id="PTHR22878">
    <property type="entry name" value="DYNEIN HEAVY CHAIN 6, AXONEMAL-LIKE-RELATED"/>
    <property type="match status" value="1"/>
</dbReference>
<dbReference type="Gene3D" id="1.10.8.1220">
    <property type="match status" value="1"/>
</dbReference>
<dbReference type="InParanoid" id="A0A2I4D9B6"/>
<sequence length="254" mass="29360">MNREARNELQITSLNHKYFWNHLEDSLSLGHPLLIEDVEEELDPAIDNILEKNFIKTGHTYKVKVGDKEVDVMEGFRLYMTTKLPNPAYTPEISARTSIIDFTVTMKGLEDQLLTRVILTEKQEMEKKRTDLLKDVTSNKRKMKELEDDLLFRLTSTQGSLEDDESLVSFLRTTKQTAEEVTQKLQIAAETEIQINAAREEYRPVATRGSILYFLITEMSMVNVMYQTSLRQFLGLFDLSLARSSKSPITSKRR</sequence>
<dbReference type="Pfam" id="PF12781">
    <property type="entry name" value="AAA_9"/>
    <property type="match status" value="1"/>
</dbReference>
<reference evidence="3" key="1">
    <citation type="submission" date="2025-08" db="UniProtKB">
        <authorList>
            <consortium name="RefSeq"/>
        </authorList>
    </citation>
    <scope>IDENTIFICATION</scope>
</reference>
<dbReference type="GO" id="GO:0051959">
    <property type="term" value="F:dynein light intermediate chain binding"/>
    <property type="evidence" value="ECO:0007669"/>
    <property type="project" value="InterPro"/>
</dbReference>
<dbReference type="Gene3D" id="6.10.140.1060">
    <property type="match status" value="1"/>
</dbReference>
<gene>
    <name evidence="3" type="primary">LOC106536174</name>
</gene>
<feature type="domain" description="Dynein heavy chain ATP-binding dynein motor region" evidence="1">
    <location>
        <begin position="5"/>
        <end position="181"/>
    </location>
</feature>
<dbReference type="InterPro" id="IPR026983">
    <property type="entry name" value="DHC"/>
</dbReference>
<dbReference type="STRING" id="52670.A0A2I4D9B6"/>
<name>A0A2I4D9B6_AUSLI</name>
<dbReference type="Proteomes" id="UP000192220">
    <property type="component" value="Unplaced"/>
</dbReference>
<dbReference type="GO" id="GO:0030286">
    <property type="term" value="C:dynein complex"/>
    <property type="evidence" value="ECO:0007669"/>
    <property type="project" value="InterPro"/>
</dbReference>
<dbReference type="GO" id="GO:0045505">
    <property type="term" value="F:dynein intermediate chain binding"/>
    <property type="evidence" value="ECO:0007669"/>
    <property type="project" value="InterPro"/>
</dbReference>
<dbReference type="RefSeq" id="XP_013888833.1">
    <property type="nucleotide sequence ID" value="XM_014033379.1"/>
</dbReference>
<dbReference type="GeneID" id="106536174"/>
<dbReference type="KEGG" id="alim:106536174"/>
<dbReference type="InterPro" id="IPR035706">
    <property type="entry name" value="AAA_9"/>
</dbReference>
<dbReference type="InterPro" id="IPR027417">
    <property type="entry name" value="P-loop_NTPase"/>
</dbReference>
<keyword evidence="2" id="KW-1185">Reference proteome</keyword>
<dbReference type="GO" id="GO:0007018">
    <property type="term" value="P:microtubule-based movement"/>
    <property type="evidence" value="ECO:0007669"/>
    <property type="project" value="InterPro"/>
</dbReference>
<evidence type="ECO:0000313" key="2">
    <source>
        <dbReference type="Proteomes" id="UP000192220"/>
    </source>
</evidence>